<dbReference type="Pfam" id="PF09148">
    <property type="entry name" value="DUF1934"/>
    <property type="match status" value="1"/>
</dbReference>
<dbReference type="Proteomes" id="UP000078148">
    <property type="component" value="Chromosome"/>
</dbReference>
<name>A0A172ZM22_9BACL</name>
<dbReference type="AlphaFoldDB" id="A0A172ZM22"/>
<evidence type="ECO:0000313" key="1">
    <source>
        <dbReference type="EMBL" id="ANF98603.1"/>
    </source>
</evidence>
<sequence>MTESNEVHLTLHSDQNGESVTTHFNGQAFQKGSSIYIRYTETPESTQQEVRTTVRISKDEIKIMRHGGVEAEQSFRQGEQLTGFYRSPFTRFGLITHTSLIHNELNGYMGKITWEYDLYVHEQLNGTFKVSLDIQAAQSPTSDRPKA</sequence>
<dbReference type="KEGG" id="pbv:AR543_03330"/>
<organism evidence="1 2">
    <name type="scientific">Paenibacillus bovis</name>
    <dbReference type="NCBI Taxonomy" id="1616788"/>
    <lineage>
        <taxon>Bacteria</taxon>
        <taxon>Bacillati</taxon>
        <taxon>Bacillota</taxon>
        <taxon>Bacilli</taxon>
        <taxon>Bacillales</taxon>
        <taxon>Paenibacillaceae</taxon>
        <taxon>Paenibacillus</taxon>
    </lineage>
</organism>
<keyword evidence="2" id="KW-1185">Reference proteome</keyword>
<dbReference type="InterPro" id="IPR012674">
    <property type="entry name" value="Calycin"/>
</dbReference>
<evidence type="ECO:0008006" key="3">
    <source>
        <dbReference type="Google" id="ProtNLM"/>
    </source>
</evidence>
<proteinExistence type="predicted"/>
<dbReference type="SUPFAM" id="SSF50814">
    <property type="entry name" value="Lipocalins"/>
    <property type="match status" value="1"/>
</dbReference>
<dbReference type="EMBL" id="CP013023">
    <property type="protein sequence ID" value="ANF98603.1"/>
    <property type="molecule type" value="Genomic_DNA"/>
</dbReference>
<protein>
    <recommendedName>
        <fullName evidence="3">DUF1934 domain-containing protein</fullName>
    </recommendedName>
</protein>
<dbReference type="Gene3D" id="2.40.128.20">
    <property type="match status" value="1"/>
</dbReference>
<dbReference type="InterPro" id="IPR015231">
    <property type="entry name" value="DUF1934"/>
</dbReference>
<reference evidence="1 2" key="2">
    <citation type="journal article" date="2016" name="Int. J. Syst. Evol. Microbiol.">
        <title>Paenibacillus bovis sp. nov., isolated from raw yak (Bos grunniens) milk.</title>
        <authorList>
            <person name="Gao C."/>
            <person name="Han J."/>
            <person name="Liu Z."/>
            <person name="Xu X."/>
            <person name="Hang F."/>
            <person name="Wu Z."/>
        </authorList>
    </citation>
    <scope>NUCLEOTIDE SEQUENCE [LARGE SCALE GENOMIC DNA]</scope>
    <source>
        <strain evidence="1 2">BD3526</strain>
    </source>
</reference>
<gene>
    <name evidence="1" type="ORF">AR543_03330</name>
</gene>
<accession>A0A172ZM22</accession>
<dbReference type="OrthoDB" id="2641675at2"/>
<evidence type="ECO:0000313" key="2">
    <source>
        <dbReference type="Proteomes" id="UP000078148"/>
    </source>
</evidence>
<dbReference type="STRING" id="1616788.AR543_03330"/>
<reference evidence="2" key="1">
    <citation type="submission" date="2015-10" db="EMBL/GenBank/DDBJ databases">
        <title>Genome of Paenibacillus bovis sp. nov.</title>
        <authorList>
            <person name="Wu Z."/>
            <person name="Gao C."/>
            <person name="Liu Z."/>
            <person name="Zheng H."/>
        </authorList>
    </citation>
    <scope>NUCLEOTIDE SEQUENCE [LARGE SCALE GENOMIC DNA]</scope>
    <source>
        <strain evidence="2">BD3526</strain>
    </source>
</reference>
<dbReference type="RefSeq" id="WP_064505617.1">
    <property type="nucleotide sequence ID" value="NZ_CP013023.1"/>
</dbReference>